<protein>
    <submittedName>
        <fullName evidence="4">Membrane protein</fullName>
    </submittedName>
</protein>
<dbReference type="Gene3D" id="1.25.40.10">
    <property type="entry name" value="Tetratricopeptide repeat domain"/>
    <property type="match status" value="1"/>
</dbReference>
<dbReference type="PANTHER" id="PTHR44227">
    <property type="match status" value="1"/>
</dbReference>
<reference evidence="5" key="1">
    <citation type="submission" date="2020-06" db="EMBL/GenBank/DDBJ databases">
        <title>Draft genomic sequence of Geomonas sp. Red330.</title>
        <authorList>
            <person name="Itoh H."/>
            <person name="Zhenxing X."/>
            <person name="Ushijima N."/>
            <person name="Masuda Y."/>
            <person name="Shiratori Y."/>
            <person name="Senoo K."/>
        </authorList>
    </citation>
    <scope>NUCLEOTIDE SEQUENCE [LARGE SCALE GENOMIC DNA]</scope>
    <source>
        <strain evidence="5">Red330</strain>
    </source>
</reference>
<dbReference type="SUPFAM" id="SSF48452">
    <property type="entry name" value="TPR-like"/>
    <property type="match status" value="1"/>
</dbReference>
<feature type="transmembrane region" description="Helical" evidence="3">
    <location>
        <begin position="346"/>
        <end position="366"/>
    </location>
</feature>
<keyword evidence="3" id="KW-1133">Transmembrane helix</keyword>
<feature type="transmembrane region" description="Helical" evidence="3">
    <location>
        <begin position="372"/>
        <end position="392"/>
    </location>
</feature>
<dbReference type="InterPro" id="IPR052346">
    <property type="entry name" value="O-mannosyl-transferase_TMTC"/>
</dbReference>
<sequence>MLKTKYQILFLAFIVLGLYYPALFSPSCSTDDSYMINNLLNMEDFSIRALFFPHGAGQYYRPLLYLSFVFDKYLWGLEESFMHLENVLLHLVNTLLVFAVTRQLLKLMRQEADNWLPLAAALIFAVHPINTEPVNWISGRTDLMAGTFVLTSLWLLLESLRSAKVLPAFLSGCALLLGCLCKEPALFFAPPALFLVLCYDRMEGLHQSIRARIVRGAAPVLFIVLGASAYLLMRSSALSSKDSGIAAVTKQIQAPPTDILNLARIVAKLTGFYLKKVFLPFPLNFGIVEVANLYVVPGVLFLLVLCWLLYRRSVSAFLVFSGFCICAPSFILAVSEMSWTPIAERYLYMPSACFAIWLVFQGSRLLKDRLTWAPVMVSALGLLLTGSAYATVSRGILWQDNAALFADTLKKSPNFGVARNDLGVALLKQGKKEEAYKIFKSGGVGNFQAASLNIAKVLIEEKDFGAAHKLLRERYKEHTRYHAKVLDMLVQVLEAQKANAKTPHESRVLNRELAEVICEQYQATGNPFYQYRLGLTHLSLDNRSSAYRCFSSAKAAAPATAHYRPAAIRLAQQFRKQAP</sequence>
<dbReference type="AlphaFoldDB" id="A0A6V8MD75"/>
<keyword evidence="5" id="KW-1185">Reference proteome</keyword>
<feature type="transmembrane region" description="Helical" evidence="3">
    <location>
        <begin position="285"/>
        <end position="310"/>
    </location>
</feature>
<keyword evidence="1" id="KW-0677">Repeat</keyword>
<feature type="transmembrane region" description="Helical" evidence="3">
    <location>
        <begin position="213"/>
        <end position="233"/>
    </location>
</feature>
<comment type="caution">
    <text evidence="4">The sequence shown here is derived from an EMBL/GenBank/DDBJ whole genome shotgun (WGS) entry which is preliminary data.</text>
</comment>
<evidence type="ECO:0000256" key="2">
    <source>
        <dbReference type="ARBA" id="ARBA00022803"/>
    </source>
</evidence>
<keyword evidence="2" id="KW-0802">TPR repeat</keyword>
<dbReference type="PANTHER" id="PTHR44227:SF3">
    <property type="entry name" value="PROTEIN O-MANNOSYL-TRANSFERASE TMTC4"/>
    <property type="match status" value="1"/>
</dbReference>
<feature type="transmembrane region" description="Helical" evidence="3">
    <location>
        <begin position="87"/>
        <end position="105"/>
    </location>
</feature>
<evidence type="ECO:0000256" key="1">
    <source>
        <dbReference type="ARBA" id="ARBA00022737"/>
    </source>
</evidence>
<accession>A0A6V8MD75</accession>
<evidence type="ECO:0000256" key="3">
    <source>
        <dbReference type="SAM" id="Phobius"/>
    </source>
</evidence>
<proteinExistence type="predicted"/>
<evidence type="ECO:0000313" key="5">
    <source>
        <dbReference type="Proteomes" id="UP000556026"/>
    </source>
</evidence>
<name>A0A6V8MD75_9BACT</name>
<dbReference type="Proteomes" id="UP000556026">
    <property type="component" value="Unassembled WGS sequence"/>
</dbReference>
<organism evidence="4 5">
    <name type="scientific">Geomonas silvestris</name>
    <dbReference type="NCBI Taxonomy" id="2740184"/>
    <lineage>
        <taxon>Bacteria</taxon>
        <taxon>Pseudomonadati</taxon>
        <taxon>Thermodesulfobacteriota</taxon>
        <taxon>Desulfuromonadia</taxon>
        <taxon>Geobacterales</taxon>
        <taxon>Geobacteraceae</taxon>
        <taxon>Geomonas</taxon>
    </lineage>
</organism>
<dbReference type="RefSeq" id="WP_183352805.1">
    <property type="nucleotide sequence ID" value="NZ_BLXX01000001.1"/>
</dbReference>
<feature type="transmembrane region" description="Helical" evidence="3">
    <location>
        <begin position="316"/>
        <end position="334"/>
    </location>
</feature>
<dbReference type="InterPro" id="IPR011990">
    <property type="entry name" value="TPR-like_helical_dom_sf"/>
</dbReference>
<keyword evidence="3" id="KW-0812">Transmembrane</keyword>
<gene>
    <name evidence="4" type="primary">xapA</name>
    <name evidence="4" type="ORF">GMST_02760</name>
</gene>
<keyword evidence="3" id="KW-0472">Membrane</keyword>
<dbReference type="EMBL" id="BLXX01000001">
    <property type="protein sequence ID" value="GFO57951.1"/>
    <property type="molecule type" value="Genomic_DNA"/>
</dbReference>
<evidence type="ECO:0000313" key="4">
    <source>
        <dbReference type="EMBL" id="GFO57951.1"/>
    </source>
</evidence>